<sequence>MYYAQFDSSTEEEPFYDSDNPDTYSKLMNSPSQAEFRDYMLRRNYEEYLHKVWMLKLRERKILAKDIKEKCGMAVSLADERVCYIYKPAKDGTCVPGIKFKIKLVYVTLLRKWYISLAGSRLPSIINLDNLLQNGVYDPVGLIILKLVHKVKDILDVFVERLEHIYEVIDSMKELYKDIEFDLNEFLTHIKVILKEKAWPKDIEKTSKEDIIILEIDLNANLKTINLTYEYTHNKNISKEHRKKCIYKLERKLQIFFDLPLKVALETFMHQEE</sequence>
<keyword evidence="2" id="KW-1185">Reference proteome</keyword>
<reference evidence="1 2" key="1">
    <citation type="submission" date="2024-08" db="EMBL/GenBank/DDBJ databases">
        <authorList>
            <person name="Will J Nash"/>
            <person name="Angela Man"/>
            <person name="Seanna McTaggart"/>
            <person name="Kendall Baker"/>
            <person name="Tom Barker"/>
            <person name="Leah Catchpole"/>
            <person name="Alex Durrant"/>
            <person name="Karim Gharbi"/>
            <person name="Naomi Irish"/>
            <person name="Gemy Kaithakottil"/>
            <person name="Debby Ku"/>
            <person name="Aaliyah Providence"/>
            <person name="Felix Shaw"/>
            <person name="David Swarbreck"/>
            <person name="Chris Watkins"/>
            <person name="Ann M. McCartney"/>
            <person name="Giulio Formenti"/>
            <person name="Alice Mouton"/>
            <person name="Noel Vella"/>
            <person name="Bjorn M von Reumont"/>
            <person name="Adriana Vella"/>
            <person name="Wilfried Haerty"/>
        </authorList>
    </citation>
    <scope>NUCLEOTIDE SEQUENCE [LARGE SCALE GENOMIC DNA]</scope>
</reference>
<dbReference type="Proteomes" id="UP001642520">
    <property type="component" value="Unassembled WGS sequence"/>
</dbReference>
<evidence type="ECO:0000313" key="1">
    <source>
        <dbReference type="EMBL" id="CAL7946878.1"/>
    </source>
</evidence>
<comment type="caution">
    <text evidence="1">The sequence shown here is derived from an EMBL/GenBank/DDBJ whole genome shotgun (WGS) entry which is preliminary data.</text>
</comment>
<evidence type="ECO:0000313" key="2">
    <source>
        <dbReference type="Proteomes" id="UP001642520"/>
    </source>
</evidence>
<proteinExistence type="predicted"/>
<gene>
    <name evidence="1" type="ORF">XYLVIOL_LOCUS8034</name>
</gene>
<protein>
    <submittedName>
        <fullName evidence="1">Uncharacterized protein</fullName>
    </submittedName>
</protein>
<organism evidence="1 2">
    <name type="scientific">Xylocopa violacea</name>
    <name type="common">Violet carpenter bee</name>
    <name type="synonym">Apis violacea</name>
    <dbReference type="NCBI Taxonomy" id="135666"/>
    <lineage>
        <taxon>Eukaryota</taxon>
        <taxon>Metazoa</taxon>
        <taxon>Ecdysozoa</taxon>
        <taxon>Arthropoda</taxon>
        <taxon>Hexapoda</taxon>
        <taxon>Insecta</taxon>
        <taxon>Pterygota</taxon>
        <taxon>Neoptera</taxon>
        <taxon>Endopterygota</taxon>
        <taxon>Hymenoptera</taxon>
        <taxon>Apocrita</taxon>
        <taxon>Aculeata</taxon>
        <taxon>Apoidea</taxon>
        <taxon>Anthophila</taxon>
        <taxon>Apidae</taxon>
        <taxon>Xylocopa</taxon>
        <taxon>Xylocopa</taxon>
    </lineage>
</organism>
<accession>A0ABP1P513</accession>
<name>A0ABP1P513_XYLVO</name>
<dbReference type="EMBL" id="CAXAJV020001296">
    <property type="protein sequence ID" value="CAL7946878.1"/>
    <property type="molecule type" value="Genomic_DNA"/>
</dbReference>